<feature type="domain" description="HIT" evidence="4">
    <location>
        <begin position="6"/>
        <end position="115"/>
    </location>
</feature>
<feature type="short sequence motif" description="Histidine triad motif" evidence="2 3">
    <location>
        <begin position="99"/>
        <end position="103"/>
    </location>
</feature>
<dbReference type="PANTHER" id="PTHR23089">
    <property type="entry name" value="HISTIDINE TRIAD HIT PROTEIN"/>
    <property type="match status" value="1"/>
</dbReference>
<comment type="caution">
    <text evidence="5">The sequence shown here is derived from an EMBL/GenBank/DDBJ whole genome shotgun (WGS) entry which is preliminary data.</text>
</comment>
<accession>A0A1F7RTQ6</accession>
<dbReference type="SUPFAM" id="SSF54197">
    <property type="entry name" value="HIT-like"/>
    <property type="match status" value="1"/>
</dbReference>
<sequence>MDSDCIFCKIIKGDIKAKIVYKDDMVVGIEDINPQAPVHLLLMPKKHIPTPLDIKEEDKEILTNIFMAAKKIAAEKNIGESGYRMVLNCNAGAGQSVFHIHFHLLGGRRMEWPPG</sequence>
<organism evidence="5 6">
    <name type="scientific">Candidatus Schekmanbacteria bacterium RBG_16_38_11</name>
    <dbReference type="NCBI Taxonomy" id="1817880"/>
    <lineage>
        <taxon>Bacteria</taxon>
        <taxon>Candidatus Schekmaniibacteriota</taxon>
    </lineage>
</organism>
<evidence type="ECO:0000313" key="6">
    <source>
        <dbReference type="Proteomes" id="UP000178435"/>
    </source>
</evidence>
<dbReference type="Proteomes" id="UP000178435">
    <property type="component" value="Unassembled WGS sequence"/>
</dbReference>
<name>A0A1F7RTQ6_9BACT</name>
<dbReference type="InterPro" id="IPR019808">
    <property type="entry name" value="Histidine_triad_CS"/>
</dbReference>
<dbReference type="InterPro" id="IPR011146">
    <property type="entry name" value="HIT-like"/>
</dbReference>
<reference evidence="5 6" key="1">
    <citation type="journal article" date="2016" name="Nat. Commun.">
        <title>Thousands of microbial genomes shed light on interconnected biogeochemical processes in an aquifer system.</title>
        <authorList>
            <person name="Anantharaman K."/>
            <person name="Brown C.T."/>
            <person name="Hug L.A."/>
            <person name="Sharon I."/>
            <person name="Castelle C.J."/>
            <person name="Probst A.J."/>
            <person name="Thomas B.C."/>
            <person name="Singh A."/>
            <person name="Wilkins M.J."/>
            <person name="Karaoz U."/>
            <person name="Brodie E.L."/>
            <person name="Williams K.H."/>
            <person name="Hubbard S.S."/>
            <person name="Banfield J.F."/>
        </authorList>
    </citation>
    <scope>NUCLEOTIDE SEQUENCE [LARGE SCALE GENOMIC DNA]</scope>
</reference>
<dbReference type="Pfam" id="PF11969">
    <property type="entry name" value="DcpS_C"/>
    <property type="match status" value="1"/>
</dbReference>
<dbReference type="PRINTS" id="PR00332">
    <property type="entry name" value="HISTRIAD"/>
</dbReference>
<dbReference type="PROSITE" id="PS51084">
    <property type="entry name" value="HIT_2"/>
    <property type="match status" value="1"/>
</dbReference>
<feature type="active site" description="Tele-AMP-histidine intermediate" evidence="1">
    <location>
        <position position="101"/>
    </location>
</feature>
<evidence type="ECO:0000256" key="3">
    <source>
        <dbReference type="PROSITE-ProRule" id="PRU00464"/>
    </source>
</evidence>
<dbReference type="EMBL" id="MGDF01000145">
    <property type="protein sequence ID" value="OGL44394.1"/>
    <property type="molecule type" value="Genomic_DNA"/>
</dbReference>
<dbReference type="InterPro" id="IPR001310">
    <property type="entry name" value="Histidine_triad_HIT"/>
</dbReference>
<evidence type="ECO:0000256" key="1">
    <source>
        <dbReference type="PIRSR" id="PIRSR601310-1"/>
    </source>
</evidence>
<evidence type="ECO:0000313" key="5">
    <source>
        <dbReference type="EMBL" id="OGL44394.1"/>
    </source>
</evidence>
<dbReference type="CDD" id="cd01276">
    <property type="entry name" value="PKCI_related"/>
    <property type="match status" value="1"/>
</dbReference>
<evidence type="ECO:0000256" key="2">
    <source>
        <dbReference type="PIRSR" id="PIRSR601310-3"/>
    </source>
</evidence>
<proteinExistence type="predicted"/>
<protein>
    <submittedName>
        <fullName evidence="5">Histidine triad nucleotide-binding protein</fullName>
    </submittedName>
</protein>
<dbReference type="PROSITE" id="PS00892">
    <property type="entry name" value="HIT_1"/>
    <property type="match status" value="1"/>
</dbReference>
<gene>
    <name evidence="5" type="ORF">A2149_05575</name>
</gene>
<dbReference type="AlphaFoldDB" id="A0A1F7RTQ6"/>
<dbReference type="Gene3D" id="3.30.428.10">
    <property type="entry name" value="HIT-like"/>
    <property type="match status" value="1"/>
</dbReference>
<dbReference type="GO" id="GO:0003824">
    <property type="term" value="F:catalytic activity"/>
    <property type="evidence" value="ECO:0007669"/>
    <property type="project" value="InterPro"/>
</dbReference>
<dbReference type="InterPro" id="IPR036265">
    <property type="entry name" value="HIT-like_sf"/>
</dbReference>
<evidence type="ECO:0000259" key="4">
    <source>
        <dbReference type="PROSITE" id="PS51084"/>
    </source>
</evidence>